<dbReference type="EMBL" id="BEZZ01061171">
    <property type="protein sequence ID" value="GCC41982.1"/>
    <property type="molecule type" value="Genomic_DNA"/>
</dbReference>
<protein>
    <submittedName>
        <fullName evidence="2">Uncharacterized protein</fullName>
    </submittedName>
</protein>
<accession>A0A401TH65</accession>
<reference evidence="2 3" key="1">
    <citation type="journal article" date="2018" name="Nat. Ecol. Evol.">
        <title>Shark genomes provide insights into elasmobranch evolution and the origin of vertebrates.</title>
        <authorList>
            <person name="Hara Y"/>
            <person name="Yamaguchi K"/>
            <person name="Onimaru K"/>
            <person name="Kadota M"/>
            <person name="Koyanagi M"/>
            <person name="Keeley SD"/>
            <person name="Tatsumi K"/>
            <person name="Tanaka K"/>
            <person name="Motone F"/>
            <person name="Kageyama Y"/>
            <person name="Nozu R"/>
            <person name="Adachi N"/>
            <person name="Nishimura O"/>
            <person name="Nakagawa R"/>
            <person name="Tanegashima C"/>
            <person name="Kiyatake I"/>
            <person name="Matsumoto R"/>
            <person name="Murakumo K"/>
            <person name="Nishida K"/>
            <person name="Terakita A"/>
            <person name="Kuratani S"/>
            <person name="Sato K"/>
            <person name="Hyodo S Kuraku.S."/>
        </authorList>
    </citation>
    <scope>NUCLEOTIDE SEQUENCE [LARGE SCALE GENOMIC DNA]</scope>
</reference>
<gene>
    <name evidence="2" type="ORF">chiPu_0025563</name>
</gene>
<dbReference type="AlphaFoldDB" id="A0A401TH65"/>
<evidence type="ECO:0000313" key="3">
    <source>
        <dbReference type="Proteomes" id="UP000287033"/>
    </source>
</evidence>
<organism evidence="2 3">
    <name type="scientific">Chiloscyllium punctatum</name>
    <name type="common">Brownbanded bambooshark</name>
    <name type="synonym">Hemiscyllium punctatum</name>
    <dbReference type="NCBI Taxonomy" id="137246"/>
    <lineage>
        <taxon>Eukaryota</taxon>
        <taxon>Metazoa</taxon>
        <taxon>Chordata</taxon>
        <taxon>Craniata</taxon>
        <taxon>Vertebrata</taxon>
        <taxon>Chondrichthyes</taxon>
        <taxon>Elasmobranchii</taxon>
        <taxon>Galeomorphii</taxon>
        <taxon>Galeoidea</taxon>
        <taxon>Orectolobiformes</taxon>
        <taxon>Hemiscylliidae</taxon>
        <taxon>Chiloscyllium</taxon>
    </lineage>
</organism>
<feature type="region of interest" description="Disordered" evidence="1">
    <location>
        <begin position="108"/>
        <end position="140"/>
    </location>
</feature>
<comment type="caution">
    <text evidence="2">The sequence shown here is derived from an EMBL/GenBank/DDBJ whole genome shotgun (WGS) entry which is preliminary data.</text>
</comment>
<keyword evidence="3" id="KW-1185">Reference proteome</keyword>
<sequence>MQHGAGVGEGGVLLVPQAHRPDPILWDGLPLHRGFGGTHVPGHVVAHVDLPVVAAGIEALGSQHAQQEVEALGELRHLPPLTPPHLGVLVRQEETGVSRLGVQCQQGWNWRQKGQGSKPAARSPPGLRESPARSARLAHS</sequence>
<name>A0A401TH65_CHIPU</name>
<evidence type="ECO:0000313" key="2">
    <source>
        <dbReference type="EMBL" id="GCC41982.1"/>
    </source>
</evidence>
<proteinExistence type="predicted"/>
<dbReference type="Proteomes" id="UP000287033">
    <property type="component" value="Unassembled WGS sequence"/>
</dbReference>
<evidence type="ECO:0000256" key="1">
    <source>
        <dbReference type="SAM" id="MobiDB-lite"/>
    </source>
</evidence>